<proteinExistence type="predicted"/>
<dbReference type="Proteomes" id="UP000814140">
    <property type="component" value="Unassembled WGS sequence"/>
</dbReference>
<keyword evidence="2" id="KW-1185">Reference proteome</keyword>
<name>A0ACB8SMA9_9AGAM</name>
<evidence type="ECO:0000313" key="2">
    <source>
        <dbReference type="Proteomes" id="UP000814140"/>
    </source>
</evidence>
<reference evidence="1" key="1">
    <citation type="submission" date="2021-03" db="EMBL/GenBank/DDBJ databases">
        <authorList>
            <consortium name="DOE Joint Genome Institute"/>
            <person name="Ahrendt S."/>
            <person name="Looney B.P."/>
            <person name="Miyauchi S."/>
            <person name="Morin E."/>
            <person name="Drula E."/>
            <person name="Courty P.E."/>
            <person name="Chicoki N."/>
            <person name="Fauchery L."/>
            <person name="Kohler A."/>
            <person name="Kuo A."/>
            <person name="Labutti K."/>
            <person name="Pangilinan J."/>
            <person name="Lipzen A."/>
            <person name="Riley R."/>
            <person name="Andreopoulos W."/>
            <person name="He G."/>
            <person name="Johnson J."/>
            <person name="Barry K.W."/>
            <person name="Grigoriev I.V."/>
            <person name="Nagy L."/>
            <person name="Hibbett D."/>
            <person name="Henrissat B."/>
            <person name="Matheny P.B."/>
            <person name="Labbe J."/>
            <person name="Martin F."/>
        </authorList>
    </citation>
    <scope>NUCLEOTIDE SEQUENCE</scope>
    <source>
        <strain evidence="1">HHB10654</strain>
    </source>
</reference>
<reference evidence="1" key="2">
    <citation type="journal article" date="2022" name="New Phytol.">
        <title>Evolutionary transition to the ectomycorrhizal habit in the genomes of a hyperdiverse lineage of mushroom-forming fungi.</title>
        <authorList>
            <person name="Looney B."/>
            <person name="Miyauchi S."/>
            <person name="Morin E."/>
            <person name="Drula E."/>
            <person name="Courty P.E."/>
            <person name="Kohler A."/>
            <person name="Kuo A."/>
            <person name="LaButti K."/>
            <person name="Pangilinan J."/>
            <person name="Lipzen A."/>
            <person name="Riley R."/>
            <person name="Andreopoulos W."/>
            <person name="He G."/>
            <person name="Johnson J."/>
            <person name="Nolan M."/>
            <person name="Tritt A."/>
            <person name="Barry K.W."/>
            <person name="Grigoriev I.V."/>
            <person name="Nagy L.G."/>
            <person name="Hibbett D."/>
            <person name="Henrissat B."/>
            <person name="Matheny P.B."/>
            <person name="Labbe J."/>
            <person name="Martin F.M."/>
        </authorList>
    </citation>
    <scope>NUCLEOTIDE SEQUENCE</scope>
    <source>
        <strain evidence="1">HHB10654</strain>
    </source>
</reference>
<protein>
    <submittedName>
        <fullName evidence="1">Uncharacterized protein</fullName>
    </submittedName>
</protein>
<dbReference type="EMBL" id="MU277253">
    <property type="protein sequence ID" value="KAI0057026.1"/>
    <property type="molecule type" value="Genomic_DNA"/>
</dbReference>
<accession>A0ACB8SMA9</accession>
<gene>
    <name evidence="1" type="ORF">BV25DRAFT_1995182</name>
</gene>
<comment type="caution">
    <text evidence="1">The sequence shown here is derived from an EMBL/GenBank/DDBJ whole genome shotgun (WGS) entry which is preliminary data.</text>
</comment>
<organism evidence="1 2">
    <name type="scientific">Artomyces pyxidatus</name>
    <dbReference type="NCBI Taxonomy" id="48021"/>
    <lineage>
        <taxon>Eukaryota</taxon>
        <taxon>Fungi</taxon>
        <taxon>Dikarya</taxon>
        <taxon>Basidiomycota</taxon>
        <taxon>Agaricomycotina</taxon>
        <taxon>Agaricomycetes</taxon>
        <taxon>Russulales</taxon>
        <taxon>Auriscalpiaceae</taxon>
        <taxon>Artomyces</taxon>
    </lineage>
</organism>
<evidence type="ECO:0000313" key="1">
    <source>
        <dbReference type="EMBL" id="KAI0057026.1"/>
    </source>
</evidence>
<sequence length="98" mass="10490">MAKTALPIRPAGISDREYASMCLVCTTNVEDMDYLLAQGAEVSVHEHGTGDTALHKAAAEGKLPAVLWLLQHDVLWCIMNGKGQCPAEVAQMAGHMPC</sequence>